<evidence type="ECO:0000313" key="5">
    <source>
        <dbReference type="EMBL" id="HIT94477.1"/>
    </source>
</evidence>
<feature type="domain" description="HTH araC/xylS-type" evidence="4">
    <location>
        <begin position="176"/>
        <end position="274"/>
    </location>
</feature>
<dbReference type="SUPFAM" id="SSF46689">
    <property type="entry name" value="Homeodomain-like"/>
    <property type="match status" value="2"/>
</dbReference>
<dbReference type="PRINTS" id="PR00032">
    <property type="entry name" value="HTHARAC"/>
</dbReference>
<dbReference type="Pfam" id="PF12833">
    <property type="entry name" value="HTH_18"/>
    <property type="match status" value="1"/>
</dbReference>
<protein>
    <submittedName>
        <fullName evidence="5">AraC family transcriptional regulator</fullName>
    </submittedName>
</protein>
<sequence length="280" mass="31839">QGQVFRPDFPFVAEIQTESCRLYHWHDEFEMLLVKEGTVSVIIPGKEYQLGADDLLLIDSGEVHCLMPGTDARWLSVRFAPRLMEPRLFDSGAGMQAKSPAVSMDVARCSCQWEKQTVLRFRQLVEKLADEAAAQSAGWQVAVRGGLFELALMMLRELPESGEELPRRDNRDTSLKKTLLFLAENYTRDISLKECADAMGFNMNYFSRFFRSHTGIHFHQYLTTLRLQKAQQLLLTTGLPITEVVSRSGFQNAKTFNRVFKNTCGCSPREFRRDGASGQL</sequence>
<dbReference type="AlphaFoldDB" id="A0A9D1H7G4"/>
<dbReference type="SMART" id="SM00342">
    <property type="entry name" value="HTH_ARAC"/>
    <property type="match status" value="1"/>
</dbReference>
<dbReference type="Pfam" id="PF02311">
    <property type="entry name" value="AraC_binding"/>
    <property type="match status" value="1"/>
</dbReference>
<dbReference type="PANTHER" id="PTHR43280:SF2">
    <property type="entry name" value="HTH-TYPE TRANSCRIPTIONAL REGULATOR EXSA"/>
    <property type="match status" value="1"/>
</dbReference>
<dbReference type="EMBL" id="DVLW01000124">
    <property type="protein sequence ID" value="HIT94477.1"/>
    <property type="molecule type" value="Genomic_DNA"/>
</dbReference>
<dbReference type="PROSITE" id="PS01124">
    <property type="entry name" value="HTH_ARAC_FAMILY_2"/>
    <property type="match status" value="1"/>
</dbReference>
<evidence type="ECO:0000256" key="1">
    <source>
        <dbReference type="ARBA" id="ARBA00023015"/>
    </source>
</evidence>
<dbReference type="Proteomes" id="UP000824160">
    <property type="component" value="Unassembled WGS sequence"/>
</dbReference>
<accession>A0A9D1H7G4</accession>
<dbReference type="InterPro" id="IPR009057">
    <property type="entry name" value="Homeodomain-like_sf"/>
</dbReference>
<reference evidence="5" key="2">
    <citation type="journal article" date="2021" name="PeerJ">
        <title>Extensive microbial diversity within the chicken gut microbiome revealed by metagenomics and culture.</title>
        <authorList>
            <person name="Gilroy R."/>
            <person name="Ravi A."/>
            <person name="Getino M."/>
            <person name="Pursley I."/>
            <person name="Horton D.L."/>
            <person name="Alikhan N.F."/>
            <person name="Baker D."/>
            <person name="Gharbi K."/>
            <person name="Hall N."/>
            <person name="Watson M."/>
            <person name="Adriaenssens E.M."/>
            <person name="Foster-Nyarko E."/>
            <person name="Jarju S."/>
            <person name="Secka A."/>
            <person name="Antonio M."/>
            <person name="Oren A."/>
            <person name="Chaudhuri R.R."/>
            <person name="La Ragione R."/>
            <person name="Hildebrand F."/>
            <person name="Pallen M.J."/>
        </authorList>
    </citation>
    <scope>NUCLEOTIDE SEQUENCE</scope>
    <source>
        <strain evidence="5">ChiBcec7-5410</strain>
    </source>
</reference>
<evidence type="ECO:0000259" key="4">
    <source>
        <dbReference type="PROSITE" id="PS01124"/>
    </source>
</evidence>
<dbReference type="InterPro" id="IPR011051">
    <property type="entry name" value="RmlC_Cupin_sf"/>
</dbReference>
<dbReference type="InterPro" id="IPR014710">
    <property type="entry name" value="RmlC-like_jellyroll"/>
</dbReference>
<dbReference type="InterPro" id="IPR018060">
    <property type="entry name" value="HTH_AraC"/>
</dbReference>
<organism evidence="5 6">
    <name type="scientific">Candidatus Faecivivens stercoripullorum</name>
    <dbReference type="NCBI Taxonomy" id="2840805"/>
    <lineage>
        <taxon>Bacteria</taxon>
        <taxon>Bacillati</taxon>
        <taxon>Bacillota</taxon>
        <taxon>Clostridia</taxon>
        <taxon>Eubacteriales</taxon>
        <taxon>Oscillospiraceae</taxon>
        <taxon>Oscillospiraceae incertae sedis</taxon>
        <taxon>Candidatus Faecivivens</taxon>
    </lineage>
</organism>
<comment type="caution">
    <text evidence="5">The sequence shown here is derived from an EMBL/GenBank/DDBJ whole genome shotgun (WGS) entry which is preliminary data.</text>
</comment>
<keyword evidence="2" id="KW-0238">DNA-binding</keyword>
<keyword evidence="3" id="KW-0804">Transcription</keyword>
<dbReference type="SUPFAM" id="SSF51182">
    <property type="entry name" value="RmlC-like cupins"/>
    <property type="match status" value="1"/>
</dbReference>
<gene>
    <name evidence="5" type="ORF">IAC43_04780</name>
</gene>
<feature type="non-terminal residue" evidence="5">
    <location>
        <position position="1"/>
    </location>
</feature>
<dbReference type="InterPro" id="IPR003313">
    <property type="entry name" value="AraC-bd"/>
</dbReference>
<reference evidence="5" key="1">
    <citation type="submission" date="2020-10" db="EMBL/GenBank/DDBJ databases">
        <authorList>
            <person name="Gilroy R."/>
        </authorList>
    </citation>
    <scope>NUCLEOTIDE SEQUENCE</scope>
    <source>
        <strain evidence="5">ChiBcec7-5410</strain>
    </source>
</reference>
<dbReference type="GO" id="GO:0003700">
    <property type="term" value="F:DNA-binding transcription factor activity"/>
    <property type="evidence" value="ECO:0007669"/>
    <property type="project" value="InterPro"/>
</dbReference>
<dbReference type="Gene3D" id="2.60.120.10">
    <property type="entry name" value="Jelly Rolls"/>
    <property type="match status" value="1"/>
</dbReference>
<evidence type="ECO:0000313" key="6">
    <source>
        <dbReference type="Proteomes" id="UP000824160"/>
    </source>
</evidence>
<evidence type="ECO:0000256" key="3">
    <source>
        <dbReference type="ARBA" id="ARBA00023163"/>
    </source>
</evidence>
<proteinExistence type="predicted"/>
<keyword evidence="1" id="KW-0805">Transcription regulation</keyword>
<dbReference type="GO" id="GO:0043565">
    <property type="term" value="F:sequence-specific DNA binding"/>
    <property type="evidence" value="ECO:0007669"/>
    <property type="project" value="InterPro"/>
</dbReference>
<dbReference type="Gene3D" id="1.10.10.60">
    <property type="entry name" value="Homeodomain-like"/>
    <property type="match status" value="2"/>
</dbReference>
<name>A0A9D1H7G4_9FIRM</name>
<dbReference type="InterPro" id="IPR020449">
    <property type="entry name" value="Tscrpt_reg_AraC-type_HTH"/>
</dbReference>
<evidence type="ECO:0000256" key="2">
    <source>
        <dbReference type="ARBA" id="ARBA00023125"/>
    </source>
</evidence>
<dbReference type="PANTHER" id="PTHR43280">
    <property type="entry name" value="ARAC-FAMILY TRANSCRIPTIONAL REGULATOR"/>
    <property type="match status" value="1"/>
</dbReference>